<dbReference type="CDD" id="cd03293">
    <property type="entry name" value="ABC_NrtD_SsuB_transporters"/>
    <property type="match status" value="1"/>
</dbReference>
<evidence type="ECO:0000256" key="3">
    <source>
        <dbReference type="ARBA" id="ARBA00022840"/>
    </source>
</evidence>
<dbReference type="Proteomes" id="UP000007969">
    <property type="component" value="Chromosome"/>
</dbReference>
<keyword evidence="3" id="KW-0067">ATP-binding</keyword>
<dbReference type="Gene3D" id="3.40.50.300">
    <property type="entry name" value="P-loop containing nucleotide triphosphate hydrolases"/>
    <property type="match status" value="1"/>
</dbReference>
<dbReference type="Pfam" id="PF00005">
    <property type="entry name" value="ABC_tran"/>
    <property type="match status" value="1"/>
</dbReference>
<gene>
    <name evidence="6" type="ordered locus">CKR_2703</name>
</gene>
<evidence type="ECO:0000313" key="6">
    <source>
        <dbReference type="EMBL" id="BAH07754.1"/>
    </source>
</evidence>
<evidence type="ECO:0000256" key="1">
    <source>
        <dbReference type="ARBA" id="ARBA00022448"/>
    </source>
</evidence>
<evidence type="ECO:0000313" key="7">
    <source>
        <dbReference type="Proteomes" id="UP000007969"/>
    </source>
</evidence>
<feature type="domain" description="ABC transporter" evidence="5">
    <location>
        <begin position="8"/>
        <end position="240"/>
    </location>
</feature>
<dbReference type="GO" id="GO:0005524">
    <property type="term" value="F:ATP binding"/>
    <property type="evidence" value="ECO:0007669"/>
    <property type="project" value="UniProtKB-KW"/>
</dbReference>
<dbReference type="SMART" id="SM00382">
    <property type="entry name" value="AAA"/>
    <property type="match status" value="1"/>
</dbReference>
<dbReference type="SUPFAM" id="SSF52540">
    <property type="entry name" value="P-loop containing nucleoside triphosphate hydrolases"/>
    <property type="match status" value="1"/>
</dbReference>
<dbReference type="InterPro" id="IPR027417">
    <property type="entry name" value="P-loop_NTPase"/>
</dbReference>
<evidence type="ECO:0000259" key="5">
    <source>
        <dbReference type="PROSITE" id="PS50893"/>
    </source>
</evidence>
<dbReference type="FunFam" id="3.40.50.300:FF:000425">
    <property type="entry name" value="Probable ABC transporter, ATP-binding subunit"/>
    <property type="match status" value="1"/>
</dbReference>
<dbReference type="PROSITE" id="PS50893">
    <property type="entry name" value="ABC_TRANSPORTER_2"/>
    <property type="match status" value="1"/>
</dbReference>
<evidence type="ECO:0000256" key="4">
    <source>
        <dbReference type="ARBA" id="ARBA00066388"/>
    </source>
</evidence>
<dbReference type="EMBL" id="AP009049">
    <property type="protein sequence ID" value="BAH07754.1"/>
    <property type="molecule type" value="Genomic_DNA"/>
</dbReference>
<keyword evidence="2" id="KW-0547">Nucleotide-binding</keyword>
<dbReference type="PANTHER" id="PTHR42788:SF13">
    <property type="entry name" value="ALIPHATIC SULFONATES IMPORT ATP-BINDING PROTEIN SSUB"/>
    <property type="match status" value="1"/>
</dbReference>
<dbReference type="EC" id="7.6.2.9" evidence="4"/>
<keyword evidence="1" id="KW-0813">Transport</keyword>
<dbReference type="GO" id="GO:0016887">
    <property type="term" value="F:ATP hydrolysis activity"/>
    <property type="evidence" value="ECO:0007669"/>
    <property type="project" value="InterPro"/>
</dbReference>
<dbReference type="InterPro" id="IPR003439">
    <property type="entry name" value="ABC_transporter-like_ATP-bd"/>
</dbReference>
<dbReference type="AlphaFoldDB" id="B9E5H9"/>
<accession>B9E5H9</accession>
<protein>
    <recommendedName>
        <fullName evidence="4">ABC-type quaternary amine transporter</fullName>
        <ecNumber evidence="4">7.6.2.9</ecNumber>
    </recommendedName>
</protein>
<organism evidence="6 7">
    <name type="scientific">Clostridium kluyveri (strain NBRC 12016)</name>
    <dbReference type="NCBI Taxonomy" id="583346"/>
    <lineage>
        <taxon>Bacteria</taxon>
        <taxon>Bacillati</taxon>
        <taxon>Bacillota</taxon>
        <taxon>Clostridia</taxon>
        <taxon>Eubacteriales</taxon>
        <taxon>Clostridiaceae</taxon>
        <taxon>Clostridium</taxon>
    </lineage>
</organism>
<dbReference type="GO" id="GO:0015418">
    <property type="term" value="F:ABC-type quaternary ammonium compound transporting activity"/>
    <property type="evidence" value="ECO:0007669"/>
    <property type="project" value="UniProtKB-EC"/>
</dbReference>
<reference evidence="7" key="1">
    <citation type="submission" date="2005-09" db="EMBL/GenBank/DDBJ databases">
        <title>Complete genome sequence of Clostridium kluyveri and comparative genomics of Clostridia species.</title>
        <authorList>
            <person name="Inui M."/>
            <person name="Nonaka H."/>
            <person name="Shinoda Y."/>
            <person name="Ikenaga Y."/>
            <person name="Abe M."/>
            <person name="Naito K."/>
            <person name="Vertes A.A."/>
            <person name="Yukawa H."/>
        </authorList>
    </citation>
    <scope>NUCLEOTIDE SEQUENCE [LARGE SCALE GENOMIC DNA]</scope>
    <source>
        <strain evidence="7">NBRC 12016</strain>
    </source>
</reference>
<proteinExistence type="predicted"/>
<name>B9E5H9_CLOK1</name>
<dbReference type="PROSITE" id="PS00211">
    <property type="entry name" value="ABC_TRANSPORTER_1"/>
    <property type="match status" value="1"/>
</dbReference>
<sequence length="262" mass="30011">MEVKSLTIKVNNVSKIYEIRGKKKVLVLKDINLTVNTNEFTCILGPSGCGKSTLLRIIAGLDSSTEGTVQIDEQTITEPNKNSSVVFQDYALFPWRTVVQNVEFGLILRKVPRKEAKEKALKYLNIVNMSEFKDQYIHQLSGGMKQRVAIARALVMEPKILLMDEPFGALDTFTRIQLQDELINICKNRELSVVFVTHDIDEAIYLGDKIAIMKSNPGNINSLIEIPLIKPRNRTHYNFTHYRNLIYKEFSLVKEFEPEYNI</sequence>
<evidence type="ECO:0000256" key="2">
    <source>
        <dbReference type="ARBA" id="ARBA00022741"/>
    </source>
</evidence>
<dbReference type="InterPro" id="IPR050166">
    <property type="entry name" value="ABC_transporter_ATP-bind"/>
</dbReference>
<dbReference type="HOGENOM" id="CLU_000604_1_22_9"/>
<dbReference type="KEGG" id="ckr:CKR_2703"/>
<dbReference type="PANTHER" id="PTHR42788">
    <property type="entry name" value="TAURINE IMPORT ATP-BINDING PROTEIN-RELATED"/>
    <property type="match status" value="1"/>
</dbReference>
<dbReference type="InterPro" id="IPR003593">
    <property type="entry name" value="AAA+_ATPase"/>
</dbReference>
<dbReference type="InterPro" id="IPR017871">
    <property type="entry name" value="ABC_transporter-like_CS"/>
</dbReference>